<proteinExistence type="predicted"/>
<evidence type="ECO:0000313" key="4">
    <source>
        <dbReference type="EMBL" id="SOZ36079.1"/>
    </source>
</evidence>
<dbReference type="Proteomes" id="UP000256710">
    <property type="component" value="Unassembled WGS sequence"/>
</dbReference>
<protein>
    <recommendedName>
        <fullName evidence="6">MlrC</fullName>
    </recommendedName>
</protein>
<accession>A0ABY1V0Y8</accession>
<reference evidence="4 5" key="1">
    <citation type="submission" date="2018-01" db="EMBL/GenBank/DDBJ databases">
        <authorList>
            <person name="Clerissi C."/>
        </authorList>
    </citation>
    <scope>NUCLEOTIDE SEQUENCE [LARGE SCALE GENOMIC DNA]</scope>
    <source>
        <strain evidence="4">Cupriavidus taiwanensis STM 6082</strain>
    </source>
</reference>
<evidence type="ECO:0000259" key="3">
    <source>
        <dbReference type="Pfam" id="PF07364"/>
    </source>
</evidence>
<dbReference type="Pfam" id="PF07364">
    <property type="entry name" value="DUF1485"/>
    <property type="match status" value="1"/>
</dbReference>
<dbReference type="EMBL" id="OFTC01000017">
    <property type="protein sequence ID" value="SOZ36079.1"/>
    <property type="molecule type" value="Genomic_DNA"/>
</dbReference>
<dbReference type="InterPro" id="IPR015995">
    <property type="entry name" value="MlrC_N"/>
</dbReference>
<evidence type="ECO:0000259" key="2">
    <source>
        <dbReference type="Pfam" id="PF07171"/>
    </source>
</evidence>
<organism evidence="4 5">
    <name type="scientific">Cupriavidus neocaledonicus</name>
    <dbReference type="NCBI Taxonomy" id="1040979"/>
    <lineage>
        <taxon>Bacteria</taxon>
        <taxon>Pseudomonadati</taxon>
        <taxon>Pseudomonadota</taxon>
        <taxon>Betaproteobacteria</taxon>
        <taxon>Burkholderiales</taxon>
        <taxon>Burkholderiaceae</taxon>
        <taxon>Cupriavidus</taxon>
    </lineage>
</organism>
<feature type="region of interest" description="Disordered" evidence="1">
    <location>
        <begin position="57"/>
        <end position="81"/>
    </location>
</feature>
<evidence type="ECO:0000256" key="1">
    <source>
        <dbReference type="SAM" id="MobiDB-lite"/>
    </source>
</evidence>
<dbReference type="Pfam" id="PF07171">
    <property type="entry name" value="MlrC_C"/>
    <property type="match status" value="1"/>
</dbReference>
<evidence type="ECO:0000313" key="5">
    <source>
        <dbReference type="Proteomes" id="UP000256710"/>
    </source>
</evidence>
<gene>
    <name evidence="4" type="ORF">CBM2605_A240081</name>
</gene>
<name>A0ABY1V0Y8_9BURK</name>
<feature type="domain" description="Microcystin LR degradation protein MlrC N-terminal" evidence="3">
    <location>
        <begin position="130"/>
        <end position="411"/>
    </location>
</feature>
<keyword evidence="5" id="KW-1185">Reference proteome</keyword>
<sequence>MPGVGNTIGRSDNSVARQDWKSALALGTDGHVPCTRHGAITDDAGGIAGNDCPSVRSPVAHANKSGDHLTPPPSLSSKEPSGIRGACLPKVVGTMGSWQRRKSAKICVRFCKGEGNGCSRLPQSICPSVGLIHETNNAAEFAGMTPLRALEQYRGDEILAAFDKSNHQVGGFIEGARRTGATLIPTYVGQATPSCTIAAGAYAAMKQDILEGIRAALPVDGVLLALHGAGVADGTGDIEGDLALAVRALVGPGVPIAAVYDLHGNMTDAMRDACDLTLPCKLYPHTDFHDRGVEAVELLLEMIRGGLTPVTAMRRLPMLPYIVTTQDGFIPAEVNDVCRKLAAQPGVIDCSWFHGFPYADIAAPCPAVVCTTTGDAALAQRCVDEVAQWIWSHREAFRPTFPTPAQGVALALSAAEGPVVVNEYADNPGGGTPGDGTHLLRALLDANPPAGTCCFASINDASVVAQAQRAGVGATIRVSLGGKKGRFQGAPIEADAYVKCITDGRFVNRPGAMFEGVRFDLGVMCRLIINGVDVIVASRAEQIFDVEPFAMHGLDVTGYKVVAIKGANHFRAGYRTVAKQIISVDSEGLSTAAIASFPREKLMGEFWPLSDEVQFDIGADVA</sequence>
<comment type="caution">
    <text evidence="4">The sequence shown here is derived from an EMBL/GenBank/DDBJ whole genome shotgun (WGS) entry which is preliminary data.</text>
</comment>
<dbReference type="InterPro" id="IPR010799">
    <property type="entry name" value="MlrC_C"/>
</dbReference>
<feature type="domain" description="Microcystin LR degradation protein MlrC C-terminal" evidence="2">
    <location>
        <begin position="423"/>
        <end position="599"/>
    </location>
</feature>
<evidence type="ECO:0008006" key="6">
    <source>
        <dbReference type="Google" id="ProtNLM"/>
    </source>
</evidence>